<sequence length="668" mass="73218">MLAGRRLLRHNRGAKNRRILGRQRYMSRVLFIRDGALADDLEHLCDQTGKLQFVGVDDLESACSQLVASRFDSLLMPYGDQVACGHPELERIVGDHPDVSVICVVCDGDHGAAARVVQHASADVLLESQLASEHGASMLEALVERLATQSREVSLQHELERRNSELLGLNALASAVSSSLSRDVIVRRALWVFGGLCRKGAVALVQIDPPPPLAERVGEATERLRDEPTDISLKCLSEFAVDGEPVCAAFEPPERWLEIIQDDAIVVFDDGLDPGKLPGIEPLVDRLGDGVLTLVPIWGQGRALGILILADLAPGSRVPFTREGLRAMAAQLGGALENARLFEEVTSAYRSLQSTQDQLVHAEKFAAMGVLAAEIAHEINNPASFVISNLSVMDDYVETIGEFLEDFRAVLEREAPALVDAWEELAERHEIAFLREDLDTLLSRSLGGMQRIHQIVQDLRFFSHDTANEPGWIDIESLLESTINLVKHEAKYRARVELDFSGVPQIFSDANRLSQVFLNLLVNAAHAIQSGAPDENEIVVETQRDHDSVTVTVHDTGEGIPEEILPHIFDPFFTTKEPGEGTGLGLSISRDIVRSLGGQIWVTSTLGQGTTFRVTLPIRAPKFEEDDELRDSGSFTVPVNPNDTAEYAADADTTLEADTEGEQIGKER</sequence>
<dbReference type="PRINTS" id="PR00344">
    <property type="entry name" value="BCTRLSENSOR"/>
</dbReference>
<evidence type="ECO:0000256" key="1">
    <source>
        <dbReference type="ARBA" id="ARBA00000085"/>
    </source>
</evidence>
<dbReference type="SUPFAM" id="SSF55874">
    <property type="entry name" value="ATPase domain of HSP90 chaperone/DNA topoisomerase II/histidine kinase"/>
    <property type="match status" value="1"/>
</dbReference>
<dbReference type="Pfam" id="PF02518">
    <property type="entry name" value="HATPase_c"/>
    <property type="match status" value="1"/>
</dbReference>
<accession>A0A5B8YDM7</accession>
<evidence type="ECO:0000313" key="6">
    <source>
        <dbReference type="Proteomes" id="UP000315995"/>
    </source>
</evidence>
<dbReference type="EC" id="2.7.13.3" evidence="2"/>
<name>A0A4Y6Q216_PERCE</name>
<evidence type="ECO:0000256" key="2">
    <source>
        <dbReference type="ARBA" id="ARBA00012438"/>
    </source>
</evidence>
<dbReference type="InterPro" id="IPR036890">
    <property type="entry name" value="HATPase_C_sf"/>
</dbReference>
<feature type="compositionally biased region" description="Polar residues" evidence="3">
    <location>
        <begin position="633"/>
        <end position="642"/>
    </location>
</feature>
<comment type="catalytic activity">
    <reaction evidence="1">
        <text>ATP + protein L-histidine = ADP + protein N-phospho-L-histidine.</text>
        <dbReference type="EC" id="2.7.13.3"/>
    </reaction>
</comment>
<proteinExistence type="predicted"/>
<dbReference type="Gene3D" id="3.30.450.40">
    <property type="match status" value="1"/>
</dbReference>
<dbReference type="InterPro" id="IPR029016">
    <property type="entry name" value="GAF-like_dom_sf"/>
</dbReference>
<dbReference type="SMART" id="SM00065">
    <property type="entry name" value="GAF"/>
    <property type="match status" value="1"/>
</dbReference>
<dbReference type="SMART" id="SM00387">
    <property type="entry name" value="HATPase_c"/>
    <property type="match status" value="1"/>
</dbReference>
<dbReference type="Gene3D" id="3.30.565.10">
    <property type="entry name" value="Histidine kinase-like ATPase, C-terminal domain"/>
    <property type="match status" value="1"/>
</dbReference>
<dbReference type="InterPro" id="IPR003594">
    <property type="entry name" value="HATPase_dom"/>
</dbReference>
<evidence type="ECO:0000256" key="3">
    <source>
        <dbReference type="SAM" id="MobiDB-lite"/>
    </source>
</evidence>
<dbReference type="Proteomes" id="UP000315995">
    <property type="component" value="Chromosome"/>
</dbReference>
<feature type="domain" description="Histidine kinase" evidence="4">
    <location>
        <begin position="374"/>
        <end position="620"/>
    </location>
</feature>
<protein>
    <recommendedName>
        <fullName evidence="2">histidine kinase</fullName>
        <ecNumber evidence="2">2.7.13.3</ecNumber>
    </recommendedName>
</protein>
<feature type="region of interest" description="Disordered" evidence="3">
    <location>
        <begin position="627"/>
        <end position="668"/>
    </location>
</feature>
<accession>A0A4Y6Q216</accession>
<gene>
    <name evidence="5" type="ORF">FIV42_28165</name>
</gene>
<dbReference type="OrthoDB" id="9769169at2"/>
<organism evidence="5 6">
    <name type="scientific">Persicimonas caeni</name>
    <dbReference type="NCBI Taxonomy" id="2292766"/>
    <lineage>
        <taxon>Bacteria</taxon>
        <taxon>Deltaproteobacteria</taxon>
        <taxon>Bradymonadales</taxon>
        <taxon>Bradymonadaceae</taxon>
        <taxon>Persicimonas</taxon>
    </lineage>
</organism>
<dbReference type="GO" id="GO:0004673">
    <property type="term" value="F:protein histidine kinase activity"/>
    <property type="evidence" value="ECO:0007669"/>
    <property type="project" value="UniProtKB-EC"/>
</dbReference>
<dbReference type="PANTHER" id="PTHR43065">
    <property type="entry name" value="SENSOR HISTIDINE KINASE"/>
    <property type="match status" value="1"/>
</dbReference>
<dbReference type="AlphaFoldDB" id="A0A4Y6Q216"/>
<dbReference type="SUPFAM" id="SSF55781">
    <property type="entry name" value="GAF domain-like"/>
    <property type="match status" value="1"/>
</dbReference>
<evidence type="ECO:0000259" key="4">
    <source>
        <dbReference type="PROSITE" id="PS50109"/>
    </source>
</evidence>
<dbReference type="Gene3D" id="1.10.287.130">
    <property type="match status" value="1"/>
</dbReference>
<reference evidence="5 6" key="1">
    <citation type="submission" date="2019-06" db="EMBL/GenBank/DDBJ databases">
        <title>Persicimonas caeni gen. nov., sp. nov., a predatory bacterium isolated from solar saltern.</title>
        <authorList>
            <person name="Wang S."/>
        </authorList>
    </citation>
    <scope>NUCLEOTIDE SEQUENCE [LARGE SCALE GENOMIC DNA]</scope>
    <source>
        <strain evidence="5 6">YN101</strain>
    </source>
</reference>
<keyword evidence="6" id="KW-1185">Reference proteome</keyword>
<feature type="compositionally biased region" description="Low complexity" evidence="3">
    <location>
        <begin position="643"/>
        <end position="652"/>
    </location>
</feature>
<dbReference type="InterPro" id="IPR004358">
    <property type="entry name" value="Sig_transdc_His_kin-like_C"/>
</dbReference>
<dbReference type="PROSITE" id="PS50109">
    <property type="entry name" value="HIS_KIN"/>
    <property type="match status" value="1"/>
</dbReference>
<dbReference type="EMBL" id="CP041186">
    <property type="protein sequence ID" value="QDG54480.1"/>
    <property type="molecule type" value="Genomic_DNA"/>
</dbReference>
<keyword evidence="5" id="KW-0418">Kinase</keyword>
<evidence type="ECO:0000313" key="5">
    <source>
        <dbReference type="EMBL" id="QDG54480.1"/>
    </source>
</evidence>
<keyword evidence="5" id="KW-0808">Transferase</keyword>
<dbReference type="PANTHER" id="PTHR43065:SF50">
    <property type="entry name" value="HISTIDINE KINASE"/>
    <property type="match status" value="1"/>
</dbReference>
<dbReference type="InterPro" id="IPR005467">
    <property type="entry name" value="His_kinase_dom"/>
</dbReference>
<dbReference type="InterPro" id="IPR003018">
    <property type="entry name" value="GAF"/>
</dbReference>